<accession>A0AA36ENI9</accession>
<evidence type="ECO:0000313" key="2">
    <source>
        <dbReference type="EMBL" id="CAI9302469.1"/>
    </source>
</evidence>
<sequence length="232" mass="26749">MAWPTLETVIHSKPINEGCVKVQVDEIVEIYENLPVHAVTQTNEVEFVKHLLHSIVQWSRYALKLANKTPSKSNSGTRMGSNHSSPQIHVDDTTTSFYRPQFEENQFPYHHQMDANEPFQGGLVDMILSMNPQQIDLNALGSGPSDYWVLFILCPNSKSAYILDSSKNDEKKSDEYIFASLINRIFPGQFDKWETVKFWKKKMFASPDKLEDMVLELIPHLIEMMNDSRKRT</sequence>
<dbReference type="PANTHER" id="PTHR33018">
    <property type="entry name" value="OS10G0338966 PROTEIN-RELATED"/>
    <property type="match status" value="1"/>
</dbReference>
<dbReference type="Proteomes" id="UP001177003">
    <property type="component" value="Chromosome 9"/>
</dbReference>
<dbReference type="Pfam" id="PF26133">
    <property type="entry name" value="DUF8039"/>
    <property type="match status" value="1"/>
</dbReference>
<feature type="domain" description="DUF8039" evidence="1">
    <location>
        <begin position="4"/>
        <end position="65"/>
    </location>
</feature>
<dbReference type="InterPro" id="IPR058352">
    <property type="entry name" value="DUF8039"/>
</dbReference>
<dbReference type="EMBL" id="OX465085">
    <property type="protein sequence ID" value="CAI9302469.1"/>
    <property type="molecule type" value="Genomic_DNA"/>
</dbReference>
<gene>
    <name evidence="2" type="ORF">LSALG_LOCUS40955</name>
</gene>
<proteinExistence type="predicted"/>
<keyword evidence="3" id="KW-1185">Reference proteome</keyword>
<protein>
    <recommendedName>
        <fullName evidence="1">DUF8039 domain-containing protein</fullName>
    </recommendedName>
</protein>
<organism evidence="2 3">
    <name type="scientific">Lactuca saligna</name>
    <name type="common">Willowleaf lettuce</name>
    <dbReference type="NCBI Taxonomy" id="75948"/>
    <lineage>
        <taxon>Eukaryota</taxon>
        <taxon>Viridiplantae</taxon>
        <taxon>Streptophyta</taxon>
        <taxon>Embryophyta</taxon>
        <taxon>Tracheophyta</taxon>
        <taxon>Spermatophyta</taxon>
        <taxon>Magnoliopsida</taxon>
        <taxon>eudicotyledons</taxon>
        <taxon>Gunneridae</taxon>
        <taxon>Pentapetalae</taxon>
        <taxon>asterids</taxon>
        <taxon>campanulids</taxon>
        <taxon>Asterales</taxon>
        <taxon>Asteraceae</taxon>
        <taxon>Cichorioideae</taxon>
        <taxon>Cichorieae</taxon>
        <taxon>Lactucinae</taxon>
        <taxon>Lactuca</taxon>
    </lineage>
</organism>
<evidence type="ECO:0000259" key="1">
    <source>
        <dbReference type="Pfam" id="PF26133"/>
    </source>
</evidence>
<dbReference type="PANTHER" id="PTHR33018:SF35">
    <property type="entry name" value="ULP1 PROTEASE FAMILY CATALYTIC DOMAIN, PAPAIN-LIKE CYSTEINE PEPTIDASE SUPERFAMILY"/>
    <property type="match status" value="1"/>
</dbReference>
<dbReference type="AlphaFoldDB" id="A0AA36ENI9"/>
<name>A0AA36ENI9_LACSI</name>
<reference evidence="2" key="1">
    <citation type="submission" date="2023-04" db="EMBL/GenBank/DDBJ databases">
        <authorList>
            <person name="Vijverberg K."/>
            <person name="Xiong W."/>
            <person name="Schranz E."/>
        </authorList>
    </citation>
    <scope>NUCLEOTIDE SEQUENCE</scope>
</reference>
<evidence type="ECO:0000313" key="3">
    <source>
        <dbReference type="Proteomes" id="UP001177003"/>
    </source>
</evidence>